<evidence type="ECO:0000313" key="3">
    <source>
        <dbReference type="EMBL" id="NER26412.1"/>
    </source>
</evidence>
<name>A0A6B3N720_9CYAN</name>
<keyword evidence="2" id="KW-0472">Membrane</keyword>
<feature type="transmembrane region" description="Helical" evidence="2">
    <location>
        <begin position="38"/>
        <end position="57"/>
    </location>
</feature>
<accession>A0A6B3N720</accession>
<keyword evidence="2" id="KW-0812">Transmembrane</keyword>
<dbReference type="AlphaFoldDB" id="A0A6B3N720"/>
<keyword evidence="2" id="KW-1133">Transmembrane helix</keyword>
<protein>
    <submittedName>
        <fullName evidence="3">Uncharacterized protein</fullName>
    </submittedName>
</protein>
<comment type="caution">
    <text evidence="3">The sequence shown here is derived from an EMBL/GenBank/DDBJ whole genome shotgun (WGS) entry which is preliminary data.</text>
</comment>
<reference evidence="3" key="1">
    <citation type="submission" date="2019-11" db="EMBL/GenBank/DDBJ databases">
        <title>Genomic insights into an expanded diversity of filamentous marine cyanobacteria reveals the extraordinary biosynthetic potential of Moorea and Okeania.</title>
        <authorList>
            <person name="Ferreira Leao T."/>
            <person name="Wang M."/>
            <person name="Moss N."/>
            <person name="Da Silva R."/>
            <person name="Sanders J."/>
            <person name="Nurk S."/>
            <person name="Gurevich A."/>
            <person name="Humphrey G."/>
            <person name="Reher R."/>
            <person name="Zhu Q."/>
            <person name="Belda-Ferre P."/>
            <person name="Glukhov E."/>
            <person name="Rex R."/>
            <person name="Dorrestein P.C."/>
            <person name="Knight R."/>
            <person name="Pevzner P."/>
            <person name="Gerwick W.H."/>
            <person name="Gerwick L."/>
        </authorList>
    </citation>
    <scope>NUCLEOTIDE SEQUENCE</scope>
    <source>
        <strain evidence="3">SIO1C4</strain>
    </source>
</reference>
<evidence type="ECO:0000256" key="1">
    <source>
        <dbReference type="SAM" id="MobiDB-lite"/>
    </source>
</evidence>
<feature type="region of interest" description="Disordered" evidence="1">
    <location>
        <begin position="1"/>
        <end position="29"/>
    </location>
</feature>
<proteinExistence type="predicted"/>
<sequence>MNSQATKVPYETPPENIPAASLSRRPTSTQRSFKKGRLILMAGGVVGIIMLITALVVNNPATTRRMTEKEIAIARKNAAYQEYLEHLTRVDLSPDTLKNAGILQQQVALLSVEIQRDVATLRNREGHPSFRLTEAGALHQQTMMVNKLAWLAQRGTNARLTYHDGVEEVTLAIPPTELASIAYIRLWAIATAENITTQPRYNTQLTMTQLVSRQQQYKKQQQDMLRVLGLLDAVTQIDGINSNLLEEEEKSRERLAEHHSWQKVLSGEGE</sequence>
<gene>
    <name evidence="3" type="ORF">F6J89_01995</name>
</gene>
<organism evidence="3">
    <name type="scientific">Symploca sp. SIO1C4</name>
    <dbReference type="NCBI Taxonomy" id="2607765"/>
    <lineage>
        <taxon>Bacteria</taxon>
        <taxon>Bacillati</taxon>
        <taxon>Cyanobacteriota</taxon>
        <taxon>Cyanophyceae</taxon>
        <taxon>Coleofasciculales</taxon>
        <taxon>Coleofasciculaceae</taxon>
        <taxon>Symploca</taxon>
    </lineage>
</organism>
<dbReference type="EMBL" id="JAAHFQ010000029">
    <property type="protein sequence ID" value="NER26412.1"/>
    <property type="molecule type" value="Genomic_DNA"/>
</dbReference>
<evidence type="ECO:0000256" key="2">
    <source>
        <dbReference type="SAM" id="Phobius"/>
    </source>
</evidence>